<evidence type="ECO:0000256" key="1">
    <source>
        <dbReference type="ARBA" id="ARBA00023002"/>
    </source>
</evidence>
<dbReference type="Pfam" id="PF02525">
    <property type="entry name" value="Flavodoxin_2"/>
    <property type="match status" value="1"/>
</dbReference>
<dbReference type="Proteomes" id="UP001596086">
    <property type="component" value="Unassembled WGS sequence"/>
</dbReference>
<name>A0ABW0RS17_9BURK</name>
<dbReference type="InterPro" id="IPR046980">
    <property type="entry name" value="KefG/KefF"/>
</dbReference>
<dbReference type="PANTHER" id="PTHR47307:SF2">
    <property type="entry name" value="GLUTATHIONE-REGULATED POTASSIUM-EFFLUX SYSTEM ANCILLARY PROTEIN KEFF"/>
    <property type="match status" value="1"/>
</dbReference>
<feature type="domain" description="Flavodoxin-like fold" evidence="2">
    <location>
        <begin position="5"/>
        <end position="173"/>
    </location>
</feature>
<evidence type="ECO:0000313" key="4">
    <source>
        <dbReference type="Proteomes" id="UP001596086"/>
    </source>
</evidence>
<proteinExistence type="predicted"/>
<dbReference type="RefSeq" id="WP_379765351.1">
    <property type="nucleotide sequence ID" value="NZ_JBHSMZ010000001.1"/>
</dbReference>
<dbReference type="InterPro" id="IPR029039">
    <property type="entry name" value="Flavoprotein-like_sf"/>
</dbReference>
<dbReference type="InterPro" id="IPR003680">
    <property type="entry name" value="Flavodoxin_fold"/>
</dbReference>
<dbReference type="EMBL" id="JBHSMZ010000001">
    <property type="protein sequence ID" value="MFC5546962.1"/>
    <property type="molecule type" value="Genomic_DNA"/>
</dbReference>
<evidence type="ECO:0000313" key="3">
    <source>
        <dbReference type="EMBL" id="MFC5546962.1"/>
    </source>
</evidence>
<organism evidence="3 4">
    <name type="scientific">Massilia aerilata</name>
    <dbReference type="NCBI Taxonomy" id="453817"/>
    <lineage>
        <taxon>Bacteria</taxon>
        <taxon>Pseudomonadati</taxon>
        <taxon>Pseudomonadota</taxon>
        <taxon>Betaproteobacteria</taxon>
        <taxon>Burkholderiales</taxon>
        <taxon>Oxalobacteraceae</taxon>
        <taxon>Telluria group</taxon>
        <taxon>Massilia</taxon>
    </lineage>
</organism>
<dbReference type="Gene3D" id="3.40.50.360">
    <property type="match status" value="1"/>
</dbReference>
<accession>A0ABW0RS17</accession>
<protein>
    <submittedName>
        <fullName evidence="3">NAD(P)H-dependent oxidoreductase</fullName>
    </submittedName>
</protein>
<dbReference type="SUPFAM" id="SSF52218">
    <property type="entry name" value="Flavoproteins"/>
    <property type="match status" value="1"/>
</dbReference>
<keyword evidence="4" id="KW-1185">Reference proteome</keyword>
<reference evidence="4" key="1">
    <citation type="journal article" date="2019" name="Int. J. Syst. Evol. Microbiol.">
        <title>The Global Catalogue of Microorganisms (GCM) 10K type strain sequencing project: providing services to taxonomists for standard genome sequencing and annotation.</title>
        <authorList>
            <consortium name="The Broad Institute Genomics Platform"/>
            <consortium name="The Broad Institute Genome Sequencing Center for Infectious Disease"/>
            <person name="Wu L."/>
            <person name="Ma J."/>
        </authorList>
    </citation>
    <scope>NUCLEOTIDE SEQUENCE [LARGE SCALE GENOMIC DNA]</scope>
    <source>
        <strain evidence="4">CGMCC 4.5798</strain>
    </source>
</reference>
<gene>
    <name evidence="3" type="ORF">ACFPO9_00355</name>
</gene>
<evidence type="ECO:0000259" key="2">
    <source>
        <dbReference type="Pfam" id="PF02525"/>
    </source>
</evidence>
<comment type="caution">
    <text evidence="3">The sequence shown here is derived from an EMBL/GenBank/DDBJ whole genome shotgun (WGS) entry which is preliminary data.</text>
</comment>
<keyword evidence="1" id="KW-0560">Oxidoreductase</keyword>
<sequence length="192" mass="21155">MNKQHILVLYAHPAPHRSPVNRRLADAARATPGVLVQDLYDTYPDFDIDAERERALVQDASLLVFLHPIRWYGMPSLLKEWMDVVMVPGWAYGKPDSVLRGKGYWLVATTGSGEDAYRPGGLHGRPFADFLAPFEQTAALCGMDWIAPLVMHGAAQAGEPAVDAHIAEFTRRLHAYAAPLQAARAAQAQAQE</sequence>
<dbReference type="PANTHER" id="PTHR47307">
    <property type="entry name" value="GLUTATHIONE-REGULATED POTASSIUM-EFFLUX SYSTEM ANCILLARY PROTEIN KEFG"/>
    <property type="match status" value="1"/>
</dbReference>